<protein>
    <submittedName>
        <fullName evidence="1">Uncharacterized protein</fullName>
    </submittedName>
</protein>
<sequence length="180" mass="20508">MDPQFYDRMWDTAHEAWRSAKLPRSLARKHPIVADWLADDARGGDPAINPLHFLHRPHLRHPARLRRLRIFNTLLLTLEREGFGMALDRDRDDSNVAVGHRGHRATLSISAEMTGPIRATSPTRTNLTGCLICQLEAKLPGGIERRWADEVDAALETRIPNILASFAVWVEHQNRQAPHR</sequence>
<dbReference type="OrthoDB" id="9777694at2"/>
<dbReference type="Proteomes" id="UP000189796">
    <property type="component" value="Chromosome I"/>
</dbReference>
<proteinExistence type="predicted"/>
<dbReference type="AlphaFoldDB" id="A0A1M5Y582"/>
<name>A0A1M5Y582_9BRAD</name>
<dbReference type="EMBL" id="LT670817">
    <property type="protein sequence ID" value="SHI06964.1"/>
    <property type="molecule type" value="Genomic_DNA"/>
</dbReference>
<dbReference type="RefSeq" id="WP_079606012.1">
    <property type="nucleotide sequence ID" value="NZ_LT670817.1"/>
</dbReference>
<reference evidence="1 2" key="1">
    <citation type="submission" date="2016-11" db="EMBL/GenBank/DDBJ databases">
        <authorList>
            <person name="Jaros S."/>
            <person name="Januszkiewicz K."/>
            <person name="Wedrychowicz H."/>
        </authorList>
    </citation>
    <scope>NUCLEOTIDE SEQUENCE [LARGE SCALE GENOMIC DNA]</scope>
    <source>
        <strain evidence="1 2">GAS138</strain>
    </source>
</reference>
<evidence type="ECO:0000313" key="1">
    <source>
        <dbReference type="EMBL" id="SHI06964.1"/>
    </source>
</evidence>
<gene>
    <name evidence="1" type="ORF">SAMN05443248_7914</name>
</gene>
<organism evidence="1 2">
    <name type="scientific">Bradyrhizobium erythrophlei</name>
    <dbReference type="NCBI Taxonomy" id="1437360"/>
    <lineage>
        <taxon>Bacteria</taxon>
        <taxon>Pseudomonadati</taxon>
        <taxon>Pseudomonadota</taxon>
        <taxon>Alphaproteobacteria</taxon>
        <taxon>Hyphomicrobiales</taxon>
        <taxon>Nitrobacteraceae</taxon>
        <taxon>Bradyrhizobium</taxon>
    </lineage>
</organism>
<accession>A0A1M5Y582</accession>
<evidence type="ECO:0000313" key="2">
    <source>
        <dbReference type="Proteomes" id="UP000189796"/>
    </source>
</evidence>